<sequence length="134" mass="15270">MHFIMLLQSIHPQRYVNYAQTLSFGSTGFKRWSTNAGDKEDIHNGDHFYYGTLDTKPNVGRDDEKKNDFDVKLRANIQGRFGNQWGSMSGEGTREYYWCPRDTDEEIDEIGIGAILQYHGKVSGGLIPEESTSN</sequence>
<name>A0ABQ5BGG6_9ASTR</name>
<comment type="caution">
    <text evidence="1">The sequence shown here is derived from an EMBL/GenBank/DDBJ whole genome shotgun (WGS) entry which is preliminary data.</text>
</comment>
<protein>
    <submittedName>
        <fullName evidence="1">Uncharacterized protein</fullName>
    </submittedName>
</protein>
<reference evidence="1" key="2">
    <citation type="submission" date="2022-01" db="EMBL/GenBank/DDBJ databases">
        <authorList>
            <person name="Yamashiro T."/>
            <person name="Shiraishi A."/>
            <person name="Satake H."/>
            <person name="Nakayama K."/>
        </authorList>
    </citation>
    <scope>NUCLEOTIDE SEQUENCE</scope>
</reference>
<accession>A0ABQ5BGG6</accession>
<organism evidence="1 2">
    <name type="scientific">Tanacetum coccineum</name>
    <dbReference type="NCBI Taxonomy" id="301880"/>
    <lineage>
        <taxon>Eukaryota</taxon>
        <taxon>Viridiplantae</taxon>
        <taxon>Streptophyta</taxon>
        <taxon>Embryophyta</taxon>
        <taxon>Tracheophyta</taxon>
        <taxon>Spermatophyta</taxon>
        <taxon>Magnoliopsida</taxon>
        <taxon>eudicotyledons</taxon>
        <taxon>Gunneridae</taxon>
        <taxon>Pentapetalae</taxon>
        <taxon>asterids</taxon>
        <taxon>campanulids</taxon>
        <taxon>Asterales</taxon>
        <taxon>Asteraceae</taxon>
        <taxon>Asteroideae</taxon>
        <taxon>Anthemideae</taxon>
        <taxon>Anthemidinae</taxon>
        <taxon>Tanacetum</taxon>
    </lineage>
</organism>
<proteinExistence type="predicted"/>
<gene>
    <name evidence="1" type="ORF">Tco_0859611</name>
</gene>
<reference evidence="1" key="1">
    <citation type="journal article" date="2022" name="Int. J. Mol. Sci.">
        <title>Draft Genome of Tanacetum Coccineum: Genomic Comparison of Closely Related Tanacetum-Family Plants.</title>
        <authorList>
            <person name="Yamashiro T."/>
            <person name="Shiraishi A."/>
            <person name="Nakayama K."/>
            <person name="Satake H."/>
        </authorList>
    </citation>
    <scope>NUCLEOTIDE SEQUENCE</scope>
</reference>
<evidence type="ECO:0000313" key="2">
    <source>
        <dbReference type="Proteomes" id="UP001151760"/>
    </source>
</evidence>
<dbReference type="Proteomes" id="UP001151760">
    <property type="component" value="Unassembled WGS sequence"/>
</dbReference>
<evidence type="ECO:0000313" key="1">
    <source>
        <dbReference type="EMBL" id="GJT12569.1"/>
    </source>
</evidence>
<dbReference type="EMBL" id="BQNB010013158">
    <property type="protein sequence ID" value="GJT12569.1"/>
    <property type="molecule type" value="Genomic_DNA"/>
</dbReference>
<keyword evidence="2" id="KW-1185">Reference proteome</keyword>